<feature type="non-terminal residue" evidence="5">
    <location>
        <position position="111"/>
    </location>
</feature>
<evidence type="ECO:0000256" key="3">
    <source>
        <dbReference type="ARBA" id="ARBA00023054"/>
    </source>
</evidence>
<reference evidence="5 6" key="1">
    <citation type="submission" date="2019-09" db="EMBL/GenBank/DDBJ databases">
        <title>Bird 10,000 Genomes (B10K) Project - Family phase.</title>
        <authorList>
            <person name="Zhang G."/>
        </authorList>
    </citation>
    <scope>NUCLEOTIDE SEQUENCE [LARGE SCALE GENOMIC DNA]</scope>
    <source>
        <strain evidence="5">B10K-DU-001-42</strain>
        <tissue evidence="5">Muscle</tissue>
    </source>
</reference>
<dbReference type="PANTHER" id="PTHR31259:SF3">
    <property type="entry name" value="ENDOSOME-ASSOCIATED-TRAFFICKING REGULATOR 1"/>
    <property type="match status" value="1"/>
</dbReference>
<comment type="caution">
    <text evidence="5">The sequence shown here is derived from an EMBL/GenBank/DDBJ whole genome shotgun (WGS) entry which is preliminary data.</text>
</comment>
<comment type="similarity">
    <text evidence="1">Belongs to the ENTR1 family.</text>
</comment>
<proteinExistence type="inferred from homology"/>
<keyword evidence="6" id="KW-1185">Reference proteome</keyword>
<evidence type="ECO:0000313" key="6">
    <source>
        <dbReference type="Proteomes" id="UP000536381"/>
    </source>
</evidence>
<dbReference type="EMBL" id="VWYK01042194">
    <property type="protein sequence ID" value="NXR09030.1"/>
    <property type="molecule type" value="Genomic_DNA"/>
</dbReference>
<dbReference type="GO" id="GO:0030496">
    <property type="term" value="C:midbody"/>
    <property type="evidence" value="ECO:0007669"/>
    <property type="project" value="TreeGrafter"/>
</dbReference>
<organism evidence="5 6">
    <name type="scientific">Semnornis frantzii</name>
    <dbReference type="NCBI Taxonomy" id="91796"/>
    <lineage>
        <taxon>Eukaryota</taxon>
        <taxon>Metazoa</taxon>
        <taxon>Chordata</taxon>
        <taxon>Craniata</taxon>
        <taxon>Vertebrata</taxon>
        <taxon>Euteleostomi</taxon>
        <taxon>Archelosauria</taxon>
        <taxon>Archosauria</taxon>
        <taxon>Dinosauria</taxon>
        <taxon>Saurischia</taxon>
        <taxon>Theropoda</taxon>
        <taxon>Coelurosauria</taxon>
        <taxon>Aves</taxon>
        <taxon>Neognathae</taxon>
        <taxon>Neoaves</taxon>
        <taxon>Telluraves</taxon>
        <taxon>Coraciimorphae</taxon>
        <taxon>Piciformes</taxon>
        <taxon>Ramphastidae</taxon>
        <taxon>Semnornis</taxon>
    </lineage>
</organism>
<accession>A0A7L2ICN1</accession>
<name>A0A7L2ICN1_9PICI</name>
<evidence type="ECO:0000313" key="5">
    <source>
        <dbReference type="EMBL" id="NXR09030.1"/>
    </source>
</evidence>
<dbReference type="GO" id="GO:0005813">
    <property type="term" value="C:centrosome"/>
    <property type="evidence" value="ECO:0007669"/>
    <property type="project" value="TreeGrafter"/>
</dbReference>
<sequence>FVHQTEWNLYLMTQRALKAESNMEKLREEISVLQRELESSKAENENLKADQTMDMKAVKHNIDFALQNLHKILMGANPLISQLASGAKSLHFVAEVLRSTGRISKAEEEKE</sequence>
<keyword evidence="3 4" id="KW-0175">Coiled coil</keyword>
<dbReference type="GO" id="GO:0036064">
    <property type="term" value="C:ciliary basal body"/>
    <property type="evidence" value="ECO:0007669"/>
    <property type="project" value="TreeGrafter"/>
</dbReference>
<dbReference type="GO" id="GO:0005769">
    <property type="term" value="C:early endosome"/>
    <property type="evidence" value="ECO:0007669"/>
    <property type="project" value="TreeGrafter"/>
</dbReference>
<feature type="coiled-coil region" evidence="4">
    <location>
        <begin position="9"/>
        <end position="50"/>
    </location>
</feature>
<evidence type="ECO:0000256" key="2">
    <source>
        <dbReference type="ARBA" id="ARBA00016007"/>
    </source>
</evidence>
<dbReference type="GO" id="GO:1903566">
    <property type="term" value="P:positive regulation of protein localization to cilium"/>
    <property type="evidence" value="ECO:0007669"/>
    <property type="project" value="TreeGrafter"/>
</dbReference>
<dbReference type="InterPro" id="IPR026757">
    <property type="entry name" value="ENTR1"/>
</dbReference>
<evidence type="ECO:0000256" key="4">
    <source>
        <dbReference type="SAM" id="Coils"/>
    </source>
</evidence>
<dbReference type="PANTHER" id="PTHR31259">
    <property type="entry name" value="ENDOSOME-ASSOCIATED TRAFFICKING REGULATOR 1"/>
    <property type="match status" value="1"/>
</dbReference>
<dbReference type="AlphaFoldDB" id="A0A7L2ICN1"/>
<evidence type="ECO:0000256" key="1">
    <source>
        <dbReference type="ARBA" id="ARBA00007791"/>
    </source>
</evidence>
<dbReference type="GO" id="GO:0055037">
    <property type="term" value="C:recycling endosome"/>
    <property type="evidence" value="ECO:0007669"/>
    <property type="project" value="TreeGrafter"/>
</dbReference>
<dbReference type="GO" id="GO:0045724">
    <property type="term" value="P:positive regulation of cilium assembly"/>
    <property type="evidence" value="ECO:0007669"/>
    <property type="project" value="TreeGrafter"/>
</dbReference>
<dbReference type="GO" id="GO:0032465">
    <property type="term" value="P:regulation of cytokinesis"/>
    <property type="evidence" value="ECO:0007669"/>
    <property type="project" value="TreeGrafter"/>
</dbReference>
<dbReference type="OrthoDB" id="6499155at2759"/>
<dbReference type="Proteomes" id="UP000536381">
    <property type="component" value="Unassembled WGS sequence"/>
</dbReference>
<protein>
    <recommendedName>
        <fullName evidence="2">Endosome-associated-trafficking regulator 1</fullName>
    </recommendedName>
</protein>
<feature type="non-terminal residue" evidence="5">
    <location>
        <position position="1"/>
    </location>
</feature>
<gene>
    <name evidence="5" type="primary">Sdccag3_0</name>
    <name evidence="5" type="ORF">SEMFRA_R11880</name>
</gene>